<gene>
    <name evidence="6" type="ORF">RVY80_05985</name>
</gene>
<dbReference type="GO" id="GO:0008483">
    <property type="term" value="F:transaminase activity"/>
    <property type="evidence" value="ECO:0007669"/>
    <property type="project" value="UniProtKB-KW"/>
</dbReference>
<keyword evidence="2 6" id="KW-0032">Aminotransferase</keyword>
<dbReference type="PANTHER" id="PTHR42790">
    <property type="entry name" value="AMINOTRANSFERASE"/>
    <property type="match status" value="1"/>
</dbReference>
<dbReference type="Gene3D" id="3.40.640.10">
    <property type="entry name" value="Type I PLP-dependent aspartate aminotransferase-like (Major domain)"/>
    <property type="match status" value="1"/>
</dbReference>
<keyword evidence="7" id="KW-1185">Reference proteome</keyword>
<evidence type="ECO:0000259" key="5">
    <source>
        <dbReference type="Pfam" id="PF00155"/>
    </source>
</evidence>
<dbReference type="InterPro" id="IPR015424">
    <property type="entry name" value="PyrdxlP-dep_Trfase"/>
</dbReference>
<accession>A0ABU3Z9M4</accession>
<dbReference type="Pfam" id="PF00155">
    <property type="entry name" value="Aminotran_1_2"/>
    <property type="match status" value="1"/>
</dbReference>
<keyword evidence="3" id="KW-0808">Transferase</keyword>
<organism evidence="6 7">
    <name type="scientific">Veillonella absiana</name>
    <dbReference type="NCBI Taxonomy" id="3079305"/>
    <lineage>
        <taxon>Bacteria</taxon>
        <taxon>Bacillati</taxon>
        <taxon>Bacillota</taxon>
        <taxon>Negativicutes</taxon>
        <taxon>Veillonellales</taxon>
        <taxon>Veillonellaceae</taxon>
        <taxon>Veillonella</taxon>
    </lineage>
</organism>
<dbReference type="InterPro" id="IPR015422">
    <property type="entry name" value="PyrdxlP-dep_Trfase_small"/>
</dbReference>
<sequence>MNCENLYAARMSRVKLSEIAEMAKDSQGCLSLAEGVPAADMFPIEEMIACSKQILEERGKNLLQYGNYGGVLGLRTRIAHIVKLRYEMNVSEDNILVTTGSTQCMDLLGRVFIDEGDIVLVETPSYIDGMNTFAFYGGHIQNIPSDDDGMDLVALEQYLASHDKVKAIYVIPDFQNPTGRYWSVEKRKAFMNLVNQYDLMVLEDNPYGEINYSDENRPSLASMDTKGQVVYMGSFSKTFSPGLRVGYVIGHKTIVDQLELTKESVDLHSTALNHAIIEQYMVNYSYDDHVSYMCNVYKKRLDTLCDTLARELPEFRFIKPLGGFFLWVTIPDNIHCYDLFHACIKEKVSFVPGLPFYSTKDNTNHIRLNFTGISEDNIVEAVTRMKRAYESLL</sequence>
<dbReference type="InterPro" id="IPR050859">
    <property type="entry name" value="Class-I_PLP-dep_aminotransf"/>
</dbReference>
<proteinExistence type="predicted"/>
<comment type="caution">
    <text evidence="6">The sequence shown here is derived from an EMBL/GenBank/DDBJ whole genome shotgun (WGS) entry which is preliminary data.</text>
</comment>
<name>A0ABU3Z9M4_9FIRM</name>
<dbReference type="EMBL" id="JAWJZB010000006">
    <property type="protein sequence ID" value="MDV5088397.1"/>
    <property type="molecule type" value="Genomic_DNA"/>
</dbReference>
<feature type="domain" description="Aminotransferase class I/classII large" evidence="5">
    <location>
        <begin position="30"/>
        <end position="384"/>
    </location>
</feature>
<dbReference type="RefSeq" id="WP_317329944.1">
    <property type="nucleotide sequence ID" value="NZ_JAWJZA010000003.1"/>
</dbReference>
<keyword evidence="4" id="KW-0663">Pyridoxal phosphate</keyword>
<protein>
    <submittedName>
        <fullName evidence="6">PLP-dependent aminotransferase family protein</fullName>
    </submittedName>
</protein>
<dbReference type="Proteomes" id="UP001272515">
    <property type="component" value="Unassembled WGS sequence"/>
</dbReference>
<evidence type="ECO:0000256" key="3">
    <source>
        <dbReference type="ARBA" id="ARBA00022679"/>
    </source>
</evidence>
<evidence type="ECO:0000313" key="6">
    <source>
        <dbReference type="EMBL" id="MDV5088397.1"/>
    </source>
</evidence>
<dbReference type="SUPFAM" id="SSF53383">
    <property type="entry name" value="PLP-dependent transferases"/>
    <property type="match status" value="1"/>
</dbReference>
<dbReference type="CDD" id="cd00609">
    <property type="entry name" value="AAT_like"/>
    <property type="match status" value="1"/>
</dbReference>
<dbReference type="Gene3D" id="3.90.1150.10">
    <property type="entry name" value="Aspartate Aminotransferase, domain 1"/>
    <property type="match status" value="1"/>
</dbReference>
<evidence type="ECO:0000313" key="7">
    <source>
        <dbReference type="Proteomes" id="UP001272515"/>
    </source>
</evidence>
<reference evidence="6 7" key="1">
    <citation type="submission" date="2023-10" db="EMBL/GenBank/DDBJ databases">
        <title>Veillonella sp. nov., isolated from a pig farm feces dump.</title>
        <authorList>
            <person name="Chang Y.-H."/>
        </authorList>
    </citation>
    <scope>NUCLEOTIDE SEQUENCE [LARGE SCALE GENOMIC DNA]</scope>
    <source>
        <strain evidence="6 7">YH-vei2233</strain>
    </source>
</reference>
<dbReference type="InterPro" id="IPR015421">
    <property type="entry name" value="PyrdxlP-dep_Trfase_major"/>
</dbReference>
<dbReference type="PANTHER" id="PTHR42790:SF19">
    <property type="entry name" value="KYNURENINE_ALPHA-AMINOADIPATE AMINOTRANSFERASE, MITOCHONDRIAL"/>
    <property type="match status" value="1"/>
</dbReference>
<evidence type="ECO:0000256" key="2">
    <source>
        <dbReference type="ARBA" id="ARBA00022576"/>
    </source>
</evidence>
<evidence type="ECO:0000256" key="4">
    <source>
        <dbReference type="ARBA" id="ARBA00022898"/>
    </source>
</evidence>
<comment type="cofactor">
    <cofactor evidence="1">
        <name>pyridoxal 5'-phosphate</name>
        <dbReference type="ChEBI" id="CHEBI:597326"/>
    </cofactor>
</comment>
<dbReference type="InterPro" id="IPR004839">
    <property type="entry name" value="Aminotransferase_I/II_large"/>
</dbReference>
<evidence type="ECO:0000256" key="1">
    <source>
        <dbReference type="ARBA" id="ARBA00001933"/>
    </source>
</evidence>